<protein>
    <submittedName>
        <fullName evidence="2">Uncharacterized protein</fullName>
    </submittedName>
</protein>
<evidence type="ECO:0000256" key="1">
    <source>
        <dbReference type="SAM" id="MobiDB-lite"/>
    </source>
</evidence>
<reference evidence="2" key="1">
    <citation type="submission" date="2019-08" db="EMBL/GenBank/DDBJ databases">
        <authorList>
            <person name="Kucharzyk K."/>
            <person name="Murdoch R.W."/>
            <person name="Higgins S."/>
            <person name="Loffler F."/>
        </authorList>
    </citation>
    <scope>NUCLEOTIDE SEQUENCE</scope>
</reference>
<organism evidence="2">
    <name type="scientific">bioreactor metagenome</name>
    <dbReference type="NCBI Taxonomy" id="1076179"/>
    <lineage>
        <taxon>unclassified sequences</taxon>
        <taxon>metagenomes</taxon>
        <taxon>ecological metagenomes</taxon>
    </lineage>
</organism>
<feature type="compositionally biased region" description="Basic and acidic residues" evidence="1">
    <location>
        <begin position="36"/>
        <end position="49"/>
    </location>
</feature>
<comment type="caution">
    <text evidence="2">The sequence shown here is derived from an EMBL/GenBank/DDBJ whole genome shotgun (WGS) entry which is preliminary data.</text>
</comment>
<sequence length="80" mass="9258">MRYDSTVRYLEDIYRIGWNISPRNRFIAAVCEERSQWSRHEIGSPRTAEEPGESGSSAAGRKLDGGRRKGCFRKEVVLRR</sequence>
<dbReference type="EMBL" id="VSSQ01080493">
    <property type="protein sequence ID" value="MPN29685.1"/>
    <property type="molecule type" value="Genomic_DNA"/>
</dbReference>
<feature type="region of interest" description="Disordered" evidence="1">
    <location>
        <begin position="36"/>
        <end position="67"/>
    </location>
</feature>
<dbReference type="AlphaFoldDB" id="A0A645GSH0"/>
<gene>
    <name evidence="2" type="ORF">SDC9_177138</name>
</gene>
<accession>A0A645GSH0</accession>
<evidence type="ECO:0000313" key="2">
    <source>
        <dbReference type="EMBL" id="MPN29685.1"/>
    </source>
</evidence>
<name>A0A645GSH0_9ZZZZ</name>
<proteinExistence type="predicted"/>